<reference evidence="1 2" key="1">
    <citation type="submission" date="2022-10" db="EMBL/GenBank/DDBJ databases">
        <authorList>
            <person name="Xie J."/>
            <person name="Shen N."/>
        </authorList>
    </citation>
    <scope>NUCLEOTIDE SEQUENCE [LARGE SCALE GENOMIC DNA]</scope>
    <source>
        <strain evidence="1 2">DSM 41681</strain>
    </source>
</reference>
<evidence type="ECO:0008006" key="3">
    <source>
        <dbReference type="Google" id="ProtNLM"/>
    </source>
</evidence>
<protein>
    <recommendedName>
        <fullName evidence="3">PepSY domain-containing protein</fullName>
    </recommendedName>
</protein>
<organism evidence="1 2">
    <name type="scientific">Streptomyces kunmingensis</name>
    <dbReference type="NCBI Taxonomy" id="68225"/>
    <lineage>
        <taxon>Bacteria</taxon>
        <taxon>Bacillati</taxon>
        <taxon>Actinomycetota</taxon>
        <taxon>Actinomycetes</taxon>
        <taxon>Kitasatosporales</taxon>
        <taxon>Streptomycetaceae</taxon>
        <taxon>Streptomyces</taxon>
    </lineage>
</organism>
<evidence type="ECO:0000313" key="1">
    <source>
        <dbReference type="EMBL" id="MEB3963586.1"/>
    </source>
</evidence>
<name>A0ABU6CHY8_9ACTN</name>
<evidence type="ECO:0000313" key="2">
    <source>
        <dbReference type="Proteomes" id="UP001352223"/>
    </source>
</evidence>
<sequence>MIGMRQIESDEARRIVDSDAVRPPGELLRIAEARHEGGRGGLGLEYGRDEEAPDRYLFSTDVEDADGIVWHLLLDAHSGDIVADVRTPEDNEDLPAEPAPQGP</sequence>
<accession>A0ABU6CHY8</accession>
<proteinExistence type="predicted"/>
<keyword evidence="2" id="KW-1185">Reference proteome</keyword>
<dbReference type="EMBL" id="JAOZYB010000257">
    <property type="protein sequence ID" value="MEB3963586.1"/>
    <property type="molecule type" value="Genomic_DNA"/>
</dbReference>
<gene>
    <name evidence="1" type="ORF">OKJ48_25585</name>
</gene>
<dbReference type="RefSeq" id="WP_324771320.1">
    <property type="nucleotide sequence ID" value="NZ_BAAATS010000017.1"/>
</dbReference>
<comment type="caution">
    <text evidence="1">The sequence shown here is derived from an EMBL/GenBank/DDBJ whole genome shotgun (WGS) entry which is preliminary data.</text>
</comment>
<dbReference type="Proteomes" id="UP001352223">
    <property type="component" value="Unassembled WGS sequence"/>
</dbReference>